<keyword evidence="2" id="KW-1185">Reference proteome</keyword>
<dbReference type="RefSeq" id="WP_071314611.1">
    <property type="nucleotide sequence ID" value="NZ_MLQQ01000046.1"/>
</dbReference>
<sequence length="270" mass="32126">MLNQPEPVFSFTIPYYISEHGETDELFVSEKTYEKYLETLKQENVIIINGNLHPISSDYGEVTTTLFDQEKAVIVIGTKDLEEYTNELLDIAIAQELEKILLIEKQKFYRFLYNEKTPETVQIFIDDFQQTVEEIHIAKRLKKDGYRITEREQLLANDIFKNAMHWSTLRNLMPYENEHALFLLTKLFYLSYIEENLFQQYKKQLQTHYPLLFIEVEKLIKETQKLNFSTMKGREKALTKVFTKLNYLKYVKKVGIEQIGKFNFPVNMLN</sequence>
<evidence type="ECO:0000313" key="2">
    <source>
        <dbReference type="Proteomes" id="UP000180098"/>
    </source>
</evidence>
<dbReference type="Proteomes" id="UP000180098">
    <property type="component" value="Unassembled WGS sequence"/>
</dbReference>
<dbReference type="OrthoDB" id="2858813at2"/>
<protein>
    <submittedName>
        <fullName evidence="1">Uncharacterized protein</fullName>
    </submittedName>
</protein>
<proteinExistence type="predicted"/>
<gene>
    <name evidence="1" type="ORF">BKP35_17175</name>
</gene>
<evidence type="ECO:0000313" key="1">
    <source>
        <dbReference type="EMBL" id="OIJ09267.1"/>
    </source>
</evidence>
<reference evidence="1 2" key="1">
    <citation type="submission" date="2016-10" db="EMBL/GenBank/DDBJ databases">
        <title>Draft genome sequences of four alkaliphilic bacteria belonging to the Anaerobacillus genus.</title>
        <authorList>
            <person name="Bassil N.M."/>
            <person name="Lloyd J.R."/>
        </authorList>
    </citation>
    <scope>NUCLEOTIDE SEQUENCE [LARGE SCALE GENOMIC DNA]</scope>
    <source>
        <strain evidence="1 2">DSM 15340</strain>
    </source>
</reference>
<dbReference type="AlphaFoldDB" id="A0A1S2LBZ5"/>
<accession>A0A1S2LBZ5</accession>
<comment type="caution">
    <text evidence="1">The sequence shown here is derived from an EMBL/GenBank/DDBJ whole genome shotgun (WGS) entry which is preliminary data.</text>
</comment>
<name>A0A1S2LBZ5_9BACI</name>
<dbReference type="EMBL" id="MLQQ01000046">
    <property type="protein sequence ID" value="OIJ09267.1"/>
    <property type="molecule type" value="Genomic_DNA"/>
</dbReference>
<organism evidence="1 2">
    <name type="scientific">Anaerobacillus arseniciselenatis</name>
    <dbReference type="NCBI Taxonomy" id="85682"/>
    <lineage>
        <taxon>Bacteria</taxon>
        <taxon>Bacillati</taxon>
        <taxon>Bacillota</taxon>
        <taxon>Bacilli</taxon>
        <taxon>Bacillales</taxon>
        <taxon>Bacillaceae</taxon>
        <taxon>Anaerobacillus</taxon>
    </lineage>
</organism>